<dbReference type="InterPro" id="IPR049550">
    <property type="entry name" value="RecD_N"/>
</dbReference>
<dbReference type="STRING" id="619304.SAMN05421760_110108"/>
<evidence type="ECO:0000256" key="9">
    <source>
        <dbReference type="ARBA" id="ARBA00023204"/>
    </source>
</evidence>
<evidence type="ECO:0000256" key="10">
    <source>
        <dbReference type="ARBA" id="ARBA00023235"/>
    </source>
</evidence>
<evidence type="ECO:0000256" key="5">
    <source>
        <dbReference type="ARBA" id="ARBA00022806"/>
    </source>
</evidence>
<feature type="domain" description="UvrD-like helicase C-terminal" evidence="12">
    <location>
        <begin position="549"/>
        <end position="595"/>
    </location>
</feature>
<dbReference type="GO" id="GO:0008854">
    <property type="term" value="F:exodeoxyribonuclease V activity"/>
    <property type="evidence" value="ECO:0007669"/>
    <property type="project" value="InterPro"/>
</dbReference>
<organism evidence="14 15">
    <name type="scientific">Neptunomonas antarctica</name>
    <dbReference type="NCBI Taxonomy" id="619304"/>
    <lineage>
        <taxon>Bacteria</taxon>
        <taxon>Pseudomonadati</taxon>
        <taxon>Pseudomonadota</taxon>
        <taxon>Gammaproteobacteria</taxon>
        <taxon>Oceanospirillales</taxon>
        <taxon>Oceanospirillaceae</taxon>
        <taxon>Neptunomonas</taxon>
    </lineage>
</organism>
<dbReference type="GO" id="GO:0000724">
    <property type="term" value="P:double-strand break repair via homologous recombination"/>
    <property type="evidence" value="ECO:0007669"/>
    <property type="project" value="UniProtKB-UniRule"/>
</dbReference>
<dbReference type="Pfam" id="PF13538">
    <property type="entry name" value="UvrD_C_2"/>
    <property type="match status" value="1"/>
</dbReference>
<dbReference type="InterPro" id="IPR027785">
    <property type="entry name" value="UvrD-like_helicase_C"/>
</dbReference>
<dbReference type="OrthoDB" id="9803432at2"/>
<evidence type="ECO:0000256" key="11">
    <source>
        <dbReference type="HAMAP-Rule" id="MF_01487"/>
    </source>
</evidence>
<evidence type="ECO:0000259" key="13">
    <source>
        <dbReference type="Pfam" id="PF21185"/>
    </source>
</evidence>
<evidence type="ECO:0000256" key="1">
    <source>
        <dbReference type="ARBA" id="ARBA00022722"/>
    </source>
</evidence>
<keyword evidence="3 11" id="KW-0227">DNA damage</keyword>
<evidence type="ECO:0000256" key="2">
    <source>
        <dbReference type="ARBA" id="ARBA00022741"/>
    </source>
</evidence>
<keyword evidence="5 11" id="KW-0347">Helicase</keyword>
<keyword evidence="8 11" id="KW-0238">DNA-binding</keyword>
<accession>A0A1N7NPB2</accession>
<dbReference type="Gene3D" id="1.10.10.1020">
    <property type="entry name" value="RecBCD complex, subunit RecD, N-terminal domain"/>
    <property type="match status" value="1"/>
</dbReference>
<keyword evidence="10 11" id="KW-0413">Isomerase</keyword>
<dbReference type="GO" id="GO:0016887">
    <property type="term" value="F:ATP hydrolysis activity"/>
    <property type="evidence" value="ECO:0007669"/>
    <property type="project" value="RHEA"/>
</dbReference>
<name>A0A1N7NPB2_9GAMM</name>
<evidence type="ECO:0000256" key="7">
    <source>
        <dbReference type="ARBA" id="ARBA00022840"/>
    </source>
</evidence>
<evidence type="ECO:0000256" key="4">
    <source>
        <dbReference type="ARBA" id="ARBA00022801"/>
    </source>
</evidence>
<comment type="miscellaneous">
    <text evidence="11">In the RecBCD complex, RecB has a slow 3'-5' helicase, an exonuclease activity and loads RecA onto ssDNA, RecD has a fast 5'-3' helicase activity, while RecC stimulates the ATPase and processivity of the RecB helicase and contributes to recognition of the Chi site.</text>
</comment>
<protein>
    <recommendedName>
        <fullName evidence="11">RecBCD enzyme subunit RecD</fullName>
        <ecNumber evidence="11">5.6.2.3</ecNumber>
    </recommendedName>
    <alternativeName>
        <fullName evidence="11">DNA 5'-3' helicase subunit RecD</fullName>
    </alternativeName>
    <alternativeName>
        <fullName evidence="11">Exonuclease V subunit RecD</fullName>
        <shortName evidence="11">ExoV subunit RecD</shortName>
    </alternativeName>
    <alternativeName>
        <fullName evidence="11">Helicase/nuclease RecBCD subunit RecD</fullName>
    </alternativeName>
</protein>
<comment type="subunit">
    <text evidence="11">Heterotrimer of RecB, RecC and RecD. All subunits contribute to DNA-binding.</text>
</comment>
<dbReference type="GO" id="GO:0043139">
    <property type="term" value="F:5'-3' DNA helicase activity"/>
    <property type="evidence" value="ECO:0007669"/>
    <property type="project" value="UniProtKB-UniRule"/>
</dbReference>
<dbReference type="CDD" id="cd17933">
    <property type="entry name" value="DEXSc_RecD-like"/>
    <property type="match status" value="1"/>
</dbReference>
<dbReference type="GO" id="GO:0003677">
    <property type="term" value="F:DNA binding"/>
    <property type="evidence" value="ECO:0007669"/>
    <property type="project" value="UniProtKB-UniRule"/>
</dbReference>
<dbReference type="InterPro" id="IPR027417">
    <property type="entry name" value="P-loop_NTPase"/>
</dbReference>
<dbReference type="AlphaFoldDB" id="A0A1N7NPB2"/>
<keyword evidence="9 11" id="KW-0234">DNA repair</keyword>
<evidence type="ECO:0000256" key="6">
    <source>
        <dbReference type="ARBA" id="ARBA00022839"/>
    </source>
</evidence>
<evidence type="ECO:0000256" key="8">
    <source>
        <dbReference type="ARBA" id="ARBA00023125"/>
    </source>
</evidence>
<comment type="catalytic activity">
    <reaction evidence="11">
        <text>ATP + H2O = ADP + phosphate + H(+)</text>
        <dbReference type="Rhea" id="RHEA:13065"/>
        <dbReference type="ChEBI" id="CHEBI:15377"/>
        <dbReference type="ChEBI" id="CHEBI:15378"/>
        <dbReference type="ChEBI" id="CHEBI:30616"/>
        <dbReference type="ChEBI" id="CHEBI:43474"/>
        <dbReference type="ChEBI" id="CHEBI:456216"/>
        <dbReference type="EC" id="5.6.2.3"/>
    </reaction>
</comment>
<evidence type="ECO:0000313" key="15">
    <source>
        <dbReference type="Proteomes" id="UP000185999"/>
    </source>
</evidence>
<dbReference type="GO" id="GO:0009338">
    <property type="term" value="C:exodeoxyribonuclease V complex"/>
    <property type="evidence" value="ECO:0007669"/>
    <property type="project" value="InterPro"/>
</dbReference>
<dbReference type="CDD" id="cd18809">
    <property type="entry name" value="SF1_C_RecD"/>
    <property type="match status" value="1"/>
</dbReference>
<dbReference type="SUPFAM" id="SSF52540">
    <property type="entry name" value="P-loop containing nucleoside triphosphate hydrolases"/>
    <property type="match status" value="2"/>
</dbReference>
<dbReference type="Proteomes" id="UP000185999">
    <property type="component" value="Unassembled WGS sequence"/>
</dbReference>
<evidence type="ECO:0000259" key="12">
    <source>
        <dbReference type="Pfam" id="PF13538"/>
    </source>
</evidence>
<feature type="binding site" evidence="11">
    <location>
        <begin position="186"/>
        <end position="193"/>
    </location>
    <ligand>
        <name>ATP</name>
        <dbReference type="ChEBI" id="CHEBI:30616"/>
    </ligand>
</feature>
<keyword evidence="1 11" id="KW-0540">Nuclease</keyword>
<dbReference type="Pfam" id="PF13245">
    <property type="entry name" value="AAA_19"/>
    <property type="match status" value="1"/>
</dbReference>
<keyword evidence="4 11" id="KW-0378">Hydrolase</keyword>
<keyword evidence="6 11" id="KW-0269">Exonuclease</keyword>
<dbReference type="PANTHER" id="PTHR43788:SF6">
    <property type="entry name" value="DNA HELICASE B"/>
    <property type="match status" value="1"/>
</dbReference>
<dbReference type="InterPro" id="IPR041851">
    <property type="entry name" value="RecD_N_sf"/>
</dbReference>
<dbReference type="GO" id="GO:0017116">
    <property type="term" value="F:single-stranded DNA helicase activity"/>
    <property type="evidence" value="ECO:0007669"/>
    <property type="project" value="TreeGrafter"/>
</dbReference>
<proteinExistence type="inferred from homology"/>
<evidence type="ECO:0000313" key="14">
    <source>
        <dbReference type="EMBL" id="SIT00131.1"/>
    </source>
</evidence>
<feature type="domain" description="RecBCD enzyme subunit RecD N-terminal" evidence="13">
    <location>
        <begin position="10"/>
        <end position="108"/>
    </location>
</feature>
<sequence>MKLLDDLHTHGYLRPLDIHFAQWLTRQQPEMPELLVLLAALTSQQLGEGHICIHLGKLEVIWSAWPGLLREEANALLAGGSVDTLIDSLVLGDGSELTPMVLDKDRMYLYRYWQYECQVACDLLARAKPIEFDVAFLKEKLDVLFKQDVSLNVDQNIDQSSSNSQPDGQRVAAATAVMQSLAIISGGPGTGKTTTITRMLAIYLQMQRNLNPEYVPVICLAAPTGKAAARLSESIGQARAALDVGEDIKNLIPDQGTTLHRLLGARPGQAAFKYNLDNPLHLDLLVVDEASMIDLPMMAALLAALPEHARLILIGDKEQLASVEAGSVLGDLCSLPEQVRGSNHMAELLRITCDLPESAQTKKLLFADSVAFLTRSYRFSMDSGIGALARAVNNGSAEEVRHVLQSGYPDLQQLPVSVTDNSQLLQHMLDKYRAYLAAVTAQESPEAIVKRFSAFQVLCGLRKGIFGIETLNADFEKLAQSRGLIDMNGRWYPGRPVMITRNDRSLQLYNGDIGIALVDSETQQLKVWFEQGGALVPYITSRLPQHETVFAMTVHKSQGSEFDDVTLVLVEEAKVVSRELVYTGITRAKKHCTLYGSLKTITSSIDKPTVRMSGLAARIWGV</sequence>
<keyword evidence="2 11" id="KW-0547">Nucleotide-binding</keyword>
<gene>
    <name evidence="11" type="primary">recD</name>
    <name evidence="14" type="ORF">SAMN05421760_110108</name>
</gene>
<dbReference type="GO" id="GO:0005524">
    <property type="term" value="F:ATP binding"/>
    <property type="evidence" value="ECO:0007669"/>
    <property type="project" value="UniProtKB-UniRule"/>
</dbReference>
<keyword evidence="7 11" id="KW-0067">ATP-binding</keyword>
<dbReference type="Gene3D" id="3.40.50.300">
    <property type="entry name" value="P-loop containing nucleotide triphosphate hydrolases"/>
    <property type="match status" value="3"/>
</dbReference>
<dbReference type="EC" id="5.6.2.3" evidence="11"/>
<dbReference type="NCBIfam" id="TIGR01447">
    <property type="entry name" value="recD"/>
    <property type="match status" value="1"/>
</dbReference>
<dbReference type="RefSeq" id="WP_054339936.1">
    <property type="nucleotide sequence ID" value="NZ_FTOE01000010.1"/>
</dbReference>
<dbReference type="InterPro" id="IPR006344">
    <property type="entry name" value="RecD"/>
</dbReference>
<dbReference type="PANTHER" id="PTHR43788">
    <property type="entry name" value="DNA2/NAM7 HELICASE FAMILY MEMBER"/>
    <property type="match status" value="1"/>
</dbReference>
<dbReference type="HAMAP" id="MF_01487">
    <property type="entry name" value="RecD"/>
    <property type="match status" value="1"/>
</dbReference>
<keyword evidence="15" id="KW-1185">Reference proteome</keyword>
<evidence type="ECO:0000256" key="3">
    <source>
        <dbReference type="ARBA" id="ARBA00022763"/>
    </source>
</evidence>
<dbReference type="InterPro" id="IPR050534">
    <property type="entry name" value="Coronavir_polyprotein_1ab"/>
</dbReference>
<comment type="similarity">
    <text evidence="11">Belongs to the RecD family.</text>
</comment>
<dbReference type="EMBL" id="FTOE01000010">
    <property type="protein sequence ID" value="SIT00131.1"/>
    <property type="molecule type" value="Genomic_DNA"/>
</dbReference>
<dbReference type="Pfam" id="PF21185">
    <property type="entry name" value="RecD_N"/>
    <property type="match status" value="1"/>
</dbReference>
<comment type="function">
    <text evidence="11">A helicase/nuclease that prepares dsDNA breaks (DSB) for recombinational DNA repair. Binds to DSBs and unwinds DNA via a highly rapid and processive ATP-dependent bidirectional helicase activity. Unwinds dsDNA until it encounters a Chi (crossover hotspot instigator) sequence from the 3' direction. Cuts ssDNA a few nucleotides 3' to the Chi site. The properties and activities of the enzyme are changed at Chi. The Chi-altered holoenzyme produces a long 3'-ssDNA overhang and facilitates RecA-binding to the ssDNA for homologous DNA recombination and repair. Holoenzyme degrades any linearized DNA that is unable to undergo homologous recombination. In the holoenzyme this subunit has ssDNA-dependent ATPase and 5'-3' helicase activity. When added to pre-assembled RecBC greatly stimulates nuclease activity and augments holoenzyme processivity. Negatively regulates the RecA-loading ability of RecBCD.</text>
</comment>
<reference evidence="15" key="1">
    <citation type="submission" date="2017-01" db="EMBL/GenBank/DDBJ databases">
        <authorList>
            <person name="Varghese N."/>
            <person name="Submissions S."/>
        </authorList>
    </citation>
    <scope>NUCLEOTIDE SEQUENCE [LARGE SCALE GENOMIC DNA]</scope>
    <source>
        <strain evidence="15">DSM 22306</strain>
    </source>
</reference>